<feature type="region of interest" description="Disordered" evidence="3">
    <location>
        <begin position="60"/>
        <end position="82"/>
    </location>
</feature>
<name>A0AAD7UM63_9STRA</name>
<dbReference type="Pfam" id="PF18201">
    <property type="entry name" value="PIH1_CS"/>
    <property type="match status" value="1"/>
</dbReference>
<dbReference type="InterPro" id="IPR012981">
    <property type="entry name" value="PIH1_N"/>
</dbReference>
<reference evidence="6" key="1">
    <citation type="submission" date="2023-01" db="EMBL/GenBank/DDBJ databases">
        <title>Metagenome sequencing of chrysophaentin producing Chrysophaeum taylorii.</title>
        <authorList>
            <person name="Davison J."/>
            <person name="Bewley C."/>
        </authorList>
    </citation>
    <scope>NUCLEOTIDE SEQUENCE</scope>
    <source>
        <strain evidence="6">NIES-1699</strain>
    </source>
</reference>
<feature type="region of interest" description="Disordered" evidence="3">
    <location>
        <begin position="389"/>
        <end position="556"/>
    </location>
</feature>
<feature type="compositionally biased region" description="Basic and acidic residues" evidence="3">
    <location>
        <begin position="450"/>
        <end position="462"/>
    </location>
</feature>
<feature type="compositionally biased region" description="Basic residues" evidence="3">
    <location>
        <begin position="332"/>
        <end position="349"/>
    </location>
</feature>
<evidence type="ECO:0000313" key="6">
    <source>
        <dbReference type="EMBL" id="KAJ8612250.1"/>
    </source>
</evidence>
<gene>
    <name evidence="6" type="ORF">CTAYLR_002893</name>
</gene>
<organism evidence="6 7">
    <name type="scientific">Chrysophaeum taylorii</name>
    <dbReference type="NCBI Taxonomy" id="2483200"/>
    <lineage>
        <taxon>Eukaryota</taxon>
        <taxon>Sar</taxon>
        <taxon>Stramenopiles</taxon>
        <taxon>Ochrophyta</taxon>
        <taxon>Pelagophyceae</taxon>
        <taxon>Pelagomonadales</taxon>
        <taxon>Pelagomonadaceae</taxon>
        <taxon>Chrysophaeum</taxon>
    </lineage>
</organism>
<feature type="compositionally biased region" description="Polar residues" evidence="3">
    <location>
        <begin position="465"/>
        <end position="474"/>
    </location>
</feature>
<feature type="compositionally biased region" description="Low complexity" evidence="3">
    <location>
        <begin position="399"/>
        <end position="415"/>
    </location>
</feature>
<dbReference type="InterPro" id="IPR050734">
    <property type="entry name" value="PIH1/Kintoun_subfamily"/>
</dbReference>
<feature type="compositionally biased region" description="Low complexity" evidence="3">
    <location>
        <begin position="511"/>
        <end position="532"/>
    </location>
</feature>
<feature type="compositionally biased region" description="Basic and acidic residues" evidence="3">
    <location>
        <begin position="266"/>
        <end position="276"/>
    </location>
</feature>
<evidence type="ECO:0000256" key="1">
    <source>
        <dbReference type="ARBA" id="ARBA00008511"/>
    </source>
</evidence>
<evidence type="ECO:0000256" key="2">
    <source>
        <dbReference type="ARBA" id="ARBA00040540"/>
    </source>
</evidence>
<evidence type="ECO:0000259" key="5">
    <source>
        <dbReference type="Pfam" id="PF18201"/>
    </source>
</evidence>
<proteinExistence type="inferred from homology"/>
<feature type="compositionally biased region" description="Basic and acidic residues" evidence="3">
    <location>
        <begin position="317"/>
        <end position="331"/>
    </location>
</feature>
<dbReference type="GO" id="GO:0005737">
    <property type="term" value="C:cytoplasm"/>
    <property type="evidence" value="ECO:0007669"/>
    <property type="project" value="TreeGrafter"/>
</dbReference>
<feature type="region of interest" description="Disordered" evidence="3">
    <location>
        <begin position="222"/>
        <end position="295"/>
    </location>
</feature>
<comment type="caution">
    <text evidence="6">The sequence shown here is derived from an EMBL/GenBank/DDBJ whole genome shotgun (WGS) entry which is preliminary data.</text>
</comment>
<accession>A0AAD7UM63</accession>
<dbReference type="AlphaFoldDB" id="A0AAD7UM63"/>
<evidence type="ECO:0000313" key="7">
    <source>
        <dbReference type="Proteomes" id="UP001230188"/>
    </source>
</evidence>
<feature type="region of interest" description="Disordered" evidence="3">
    <location>
        <begin position="309"/>
        <end position="369"/>
    </location>
</feature>
<evidence type="ECO:0000256" key="3">
    <source>
        <dbReference type="SAM" id="MobiDB-lite"/>
    </source>
</evidence>
<protein>
    <recommendedName>
        <fullName evidence="2">PIH1 domain-containing protein 1</fullName>
    </recommendedName>
</protein>
<dbReference type="Proteomes" id="UP001230188">
    <property type="component" value="Unassembled WGS sequence"/>
</dbReference>
<dbReference type="PANTHER" id="PTHR22997:SF0">
    <property type="entry name" value="PIH1 DOMAIN-CONTAINING PROTEIN 1"/>
    <property type="match status" value="1"/>
</dbReference>
<evidence type="ECO:0000259" key="4">
    <source>
        <dbReference type="Pfam" id="PF08190"/>
    </source>
</evidence>
<feature type="domain" description="PIH1 N-terminal" evidence="4">
    <location>
        <begin position="99"/>
        <end position="223"/>
    </location>
</feature>
<sequence length="640" mass="69802">MNEGVRFSANPKHAAKARAVPLEVRAMARQLGISTGEMAEADVIWRKLNQLHTTDPEGYKELAKESAKQMKQQQKGEPPEKVSDKAAKVVQKMLPQQSLTPVPGFVIKCDLGNRNKAMINCCSHAAVQPPIEPSGREVEDPTSAKGLHVPMAVGEPRPCTVSGGGRGTAVDVVFNPCVLQKATSDRDFKNEVSVLALRWVAKERGLGLDLGKWKYINSRYKGGTGPGRDAPVPLPIDAASDLPPPKEAEAPEPGVTTGVTATPESLLRRMRETRDAEAEEPPAELRLPEKQPPAKKKLIEEITEEVIELEEGGFDISETKDDEVPNAEEKTKKKRTAAKKTKPSVKKGFLKGSKAPLYPKGSDQGQGEGVYSRFMGKCKVVDTSTMSKDEQKAMIQAHAGTSPTTPASTTTTTTTTKKKGSRSGFAKGFFDSSDKAKKIPPKTSAVWDPEFDRLASEADPEYRTAANNAKQAQNDPEVEETLDQLRRFASKLEAQDRTYNDFRQSPPATDPSPDAVAQASSDPPAQSPPNDDSAFRFKSGFLDQPTTPESTNQEDRGYEIARLEPDADGRRRLMLTIRLQNVDSFVDVALDVATRVVKIDHPPTDFKLKIPLSGFVADPALAQAKFSKKQSTLFLTLTHV</sequence>
<feature type="domain" description="PIH1D1/2/3 CS-like" evidence="5">
    <location>
        <begin position="571"/>
        <end position="637"/>
    </location>
</feature>
<dbReference type="PANTHER" id="PTHR22997">
    <property type="entry name" value="PIH1 DOMAIN-CONTAINING PROTEIN 1"/>
    <property type="match status" value="1"/>
</dbReference>
<dbReference type="Pfam" id="PF08190">
    <property type="entry name" value="PIH1"/>
    <property type="match status" value="1"/>
</dbReference>
<keyword evidence="7" id="KW-1185">Reference proteome</keyword>
<comment type="similarity">
    <text evidence="1">Belongs to the PIH1 family.</text>
</comment>
<dbReference type="InterPro" id="IPR041442">
    <property type="entry name" value="PIH1D1/2/3_CS-like"/>
</dbReference>
<dbReference type="EMBL" id="JAQMWT010000055">
    <property type="protein sequence ID" value="KAJ8612250.1"/>
    <property type="molecule type" value="Genomic_DNA"/>
</dbReference>